<evidence type="ECO:0000313" key="2">
    <source>
        <dbReference type="Proteomes" id="UP000001611"/>
    </source>
</evidence>
<dbReference type="InParanoid" id="G2XEK9"/>
<dbReference type="KEGG" id="vda:VDAG_08594"/>
<proteinExistence type="predicted"/>
<dbReference type="GeneID" id="20710057"/>
<dbReference type="RefSeq" id="XP_009651198.1">
    <property type="nucleotide sequence ID" value="XM_009652903.1"/>
</dbReference>
<dbReference type="Proteomes" id="UP000001611">
    <property type="component" value="Chromosome 2"/>
</dbReference>
<evidence type="ECO:0000313" key="1">
    <source>
        <dbReference type="EMBL" id="EGY18260.1"/>
    </source>
</evidence>
<dbReference type="HOGENOM" id="CLU_3052140_0_0_1"/>
<sequence>MRSACMNHPFPQKSFESFTEQSLVQQQAKLHCAYACEGWEMFKEQAGAVGKQSG</sequence>
<name>G2XEK9_VERDV</name>
<keyword evidence="2" id="KW-1185">Reference proteome</keyword>
<protein>
    <submittedName>
        <fullName evidence="1">Uncharacterized protein</fullName>
    </submittedName>
</protein>
<gene>
    <name evidence="1" type="ORF">VDAG_08594</name>
</gene>
<accession>G2XEK9</accession>
<organism evidence="1 2">
    <name type="scientific">Verticillium dahliae (strain VdLs.17 / ATCC MYA-4575 / FGSC 10137)</name>
    <name type="common">Verticillium wilt</name>
    <dbReference type="NCBI Taxonomy" id="498257"/>
    <lineage>
        <taxon>Eukaryota</taxon>
        <taxon>Fungi</taxon>
        <taxon>Dikarya</taxon>
        <taxon>Ascomycota</taxon>
        <taxon>Pezizomycotina</taxon>
        <taxon>Sordariomycetes</taxon>
        <taxon>Hypocreomycetidae</taxon>
        <taxon>Glomerellales</taxon>
        <taxon>Plectosphaerellaceae</taxon>
        <taxon>Verticillium</taxon>
    </lineage>
</organism>
<dbReference type="EMBL" id="DS572715">
    <property type="protein sequence ID" value="EGY18260.1"/>
    <property type="molecule type" value="Genomic_DNA"/>
</dbReference>
<reference evidence="1 2" key="1">
    <citation type="submission" date="2008-03" db="EMBL/GenBank/DDBJ databases">
        <title>The Genome Sequence of Verticillium dahliae VdLs.17.</title>
        <authorList>
            <consortium name="The Broad Institute Genome Sequencing Platform"/>
            <person name="Ma L.-J.J."/>
            <person name="Klosterman S.J."/>
            <person name="Subbarao K."/>
            <person name="Dobinson K."/>
            <person name="Veronese P."/>
            <person name="Kang S."/>
            <person name="Gold S.E."/>
            <person name="Young S."/>
            <person name="Jaffe D."/>
            <person name="Gnerre S."/>
            <person name="Berlin A."/>
            <person name="Heiman D."/>
            <person name="Hepburn T."/>
            <person name="Sykes S."/>
            <person name="Alvarado L."/>
            <person name="Kodira C.D."/>
            <person name="Lander E."/>
            <person name="Galagan J."/>
            <person name="Nusbaum C."/>
            <person name="Birren B."/>
        </authorList>
    </citation>
    <scope>NUCLEOTIDE SEQUENCE [LARGE SCALE GENOMIC DNA]</scope>
    <source>
        <strain evidence="2">VdLs.17 / ATCC MYA-4575 / FGSC 10137</strain>
    </source>
</reference>
<dbReference type="AlphaFoldDB" id="G2XEK9"/>